<proteinExistence type="predicted"/>
<sequence>ICQHSVQTAYPGFSVLVFVFVKWISERIEVFKVFMIPNRNQQLMEEICQQESESNKDRRLSFLLDNKEMRDFVTLYLGSHQHIKVSFQMENQQQENFVGLELRCKQV</sequence>
<feature type="non-terminal residue" evidence="1">
    <location>
        <position position="107"/>
    </location>
</feature>
<reference evidence="1" key="1">
    <citation type="journal article" date="2023" name="G3 (Bethesda)">
        <title>Whole genome assembly and annotation of the endangered Caribbean coral Acropora cervicornis.</title>
        <authorList>
            <person name="Selwyn J.D."/>
            <person name="Vollmer S.V."/>
        </authorList>
    </citation>
    <scope>NUCLEOTIDE SEQUENCE</scope>
    <source>
        <strain evidence="1">K2</strain>
    </source>
</reference>
<gene>
    <name evidence="1" type="ORF">P5673_025270</name>
</gene>
<dbReference type="AlphaFoldDB" id="A0AAD9UX96"/>
<dbReference type="Proteomes" id="UP001249851">
    <property type="component" value="Unassembled WGS sequence"/>
</dbReference>
<evidence type="ECO:0000313" key="1">
    <source>
        <dbReference type="EMBL" id="KAK2553306.1"/>
    </source>
</evidence>
<comment type="caution">
    <text evidence="1">The sequence shown here is derived from an EMBL/GenBank/DDBJ whole genome shotgun (WGS) entry which is preliminary data.</text>
</comment>
<reference evidence="1" key="2">
    <citation type="journal article" date="2023" name="Science">
        <title>Genomic signatures of disease resistance in endangered staghorn corals.</title>
        <authorList>
            <person name="Vollmer S.V."/>
            <person name="Selwyn J.D."/>
            <person name="Despard B.A."/>
            <person name="Roesel C.L."/>
        </authorList>
    </citation>
    <scope>NUCLEOTIDE SEQUENCE</scope>
    <source>
        <strain evidence="1">K2</strain>
    </source>
</reference>
<organism evidence="1 2">
    <name type="scientific">Acropora cervicornis</name>
    <name type="common">Staghorn coral</name>
    <dbReference type="NCBI Taxonomy" id="6130"/>
    <lineage>
        <taxon>Eukaryota</taxon>
        <taxon>Metazoa</taxon>
        <taxon>Cnidaria</taxon>
        <taxon>Anthozoa</taxon>
        <taxon>Hexacorallia</taxon>
        <taxon>Scleractinia</taxon>
        <taxon>Astrocoeniina</taxon>
        <taxon>Acroporidae</taxon>
        <taxon>Acropora</taxon>
    </lineage>
</organism>
<accession>A0AAD9UX96</accession>
<protein>
    <submittedName>
        <fullName evidence="1">Uncharacterized protein</fullName>
    </submittedName>
</protein>
<feature type="non-terminal residue" evidence="1">
    <location>
        <position position="1"/>
    </location>
</feature>
<dbReference type="EMBL" id="JARQWQ010000078">
    <property type="protein sequence ID" value="KAK2553306.1"/>
    <property type="molecule type" value="Genomic_DNA"/>
</dbReference>
<evidence type="ECO:0000313" key="2">
    <source>
        <dbReference type="Proteomes" id="UP001249851"/>
    </source>
</evidence>
<keyword evidence="2" id="KW-1185">Reference proteome</keyword>
<name>A0AAD9UX96_ACRCE</name>